<proteinExistence type="predicted"/>
<dbReference type="Proteomes" id="UP000078555">
    <property type="component" value="Unassembled WGS sequence"/>
</dbReference>
<dbReference type="EMBL" id="FLRE01000187">
    <property type="protein sequence ID" value="SBT47096.1"/>
    <property type="molecule type" value="Genomic_DNA"/>
</dbReference>
<name>A0A1A8ZRN1_PLAOA</name>
<evidence type="ECO:0000313" key="3">
    <source>
        <dbReference type="Proteomes" id="UP000078550"/>
    </source>
</evidence>
<organism evidence="1 4">
    <name type="scientific">Plasmodium ovale wallikeri</name>
    <dbReference type="NCBI Taxonomy" id="864142"/>
    <lineage>
        <taxon>Eukaryota</taxon>
        <taxon>Sar</taxon>
        <taxon>Alveolata</taxon>
        <taxon>Apicomplexa</taxon>
        <taxon>Aconoidasida</taxon>
        <taxon>Haemosporida</taxon>
        <taxon>Plasmodiidae</taxon>
        <taxon>Plasmodium</taxon>
        <taxon>Plasmodium (Plasmodium)</taxon>
    </lineage>
</organism>
<evidence type="ECO:0000313" key="1">
    <source>
        <dbReference type="EMBL" id="SBT46521.1"/>
    </source>
</evidence>
<dbReference type="EMBL" id="FLRD01000139">
    <property type="protein sequence ID" value="SBT46521.1"/>
    <property type="molecule type" value="Genomic_DNA"/>
</dbReference>
<sequence length="89" mass="9848">MNTALHSRAPHYIGVDAEFAGGKAHSPFRDCTPGDNRKNLTCSEVHVKTQLGEKGGEGNTWEKRLKIVQMVQEVQEVQGVLAENKQNMT</sequence>
<reference evidence="4" key="3">
    <citation type="submission" date="2016-05" db="EMBL/GenBank/DDBJ databases">
        <authorList>
            <person name="Naeem R."/>
        </authorList>
    </citation>
    <scope>NUCLEOTIDE SEQUENCE [LARGE SCALE GENOMIC DNA]</scope>
</reference>
<keyword evidence="4" id="KW-1185">Reference proteome</keyword>
<reference evidence="3" key="2">
    <citation type="submission" date="2016-05" db="EMBL/GenBank/DDBJ databases">
        <authorList>
            <person name="Naeem Raeece"/>
        </authorList>
    </citation>
    <scope>NUCLEOTIDE SEQUENCE [LARGE SCALE GENOMIC DNA]</scope>
</reference>
<dbReference type="AlphaFoldDB" id="A0A1A8ZRN1"/>
<gene>
    <name evidence="1" type="ORF">POVWA1_054080</name>
    <name evidence="2" type="ORF">POVWA2_053310</name>
</gene>
<reference evidence="1" key="1">
    <citation type="submission" date="2016-05" db="EMBL/GenBank/DDBJ databases">
        <authorList>
            <person name="Lavstsen T."/>
            <person name="Jespersen J.S."/>
        </authorList>
    </citation>
    <scope>NUCLEOTIDE SEQUENCE [LARGE SCALE GENOMIC DNA]</scope>
</reference>
<evidence type="ECO:0000313" key="4">
    <source>
        <dbReference type="Proteomes" id="UP000078555"/>
    </source>
</evidence>
<evidence type="ECO:0000313" key="2">
    <source>
        <dbReference type="EMBL" id="SBT47096.1"/>
    </source>
</evidence>
<dbReference type="Proteomes" id="UP000078550">
    <property type="component" value="Unassembled WGS sequence"/>
</dbReference>
<accession>A0A1A8ZRN1</accession>
<protein>
    <submittedName>
        <fullName evidence="1">Uncharacterized protein</fullName>
    </submittedName>
</protein>